<dbReference type="EMBL" id="CM051400">
    <property type="protein sequence ID" value="KAJ4714092.1"/>
    <property type="molecule type" value="Genomic_DNA"/>
</dbReference>
<keyword evidence="2" id="KW-1185">Reference proteome</keyword>
<name>A0ACC1XT39_MELAZ</name>
<organism evidence="1 2">
    <name type="scientific">Melia azedarach</name>
    <name type="common">Chinaberry tree</name>
    <dbReference type="NCBI Taxonomy" id="155640"/>
    <lineage>
        <taxon>Eukaryota</taxon>
        <taxon>Viridiplantae</taxon>
        <taxon>Streptophyta</taxon>
        <taxon>Embryophyta</taxon>
        <taxon>Tracheophyta</taxon>
        <taxon>Spermatophyta</taxon>
        <taxon>Magnoliopsida</taxon>
        <taxon>eudicotyledons</taxon>
        <taxon>Gunneridae</taxon>
        <taxon>Pentapetalae</taxon>
        <taxon>rosids</taxon>
        <taxon>malvids</taxon>
        <taxon>Sapindales</taxon>
        <taxon>Meliaceae</taxon>
        <taxon>Melia</taxon>
    </lineage>
</organism>
<protein>
    <submittedName>
        <fullName evidence="1">Regulator of Vps4 activity in the MVB pathway protein</fullName>
    </submittedName>
</protein>
<dbReference type="Proteomes" id="UP001164539">
    <property type="component" value="Chromosome 7"/>
</dbReference>
<evidence type="ECO:0000313" key="2">
    <source>
        <dbReference type="Proteomes" id="UP001164539"/>
    </source>
</evidence>
<reference evidence="1 2" key="1">
    <citation type="journal article" date="2023" name="Science">
        <title>Complex scaffold remodeling in plant triterpene biosynthesis.</title>
        <authorList>
            <person name="De La Pena R."/>
            <person name="Hodgson H."/>
            <person name="Liu J.C."/>
            <person name="Stephenson M.J."/>
            <person name="Martin A.C."/>
            <person name="Owen C."/>
            <person name="Harkess A."/>
            <person name="Leebens-Mack J."/>
            <person name="Jimenez L.E."/>
            <person name="Osbourn A."/>
            <person name="Sattely E.S."/>
        </authorList>
    </citation>
    <scope>NUCLEOTIDE SEQUENCE [LARGE SCALE GENOMIC DNA]</scope>
    <source>
        <strain evidence="2">cv. JPN11</strain>
        <tissue evidence="1">Leaf</tissue>
    </source>
</reference>
<sequence>MTVSAANAATARTMKLVKLSLSFFCRNFNSSKCKTAAKMAVARIKLLRNKREAVVRQMRRDIALLLQSKQDATARIRVEHVIREQNVLAANEFIELFCELIVARISIISKQRECPADLKEGIASVIFAAPRCSEIPELVAIRDIFEKKYGKDFVSAATDLRPNAGVNRMLIEKLSVRTPPGEVKLKVMKEIAKEYQVDWDTTESEMELLKPPEERIEGPNSFVSAASLPVKDVLAHSVEPNKPNTRSASNREMGGASQFVDTASAAEAAAESAKQAIAAAQAAAYLANKDSKQFTQASGFNEMPDASNNTQGSDGSHYLSHKEKRPTLIEGGKVHGRNIYNAPTANSGIKFDESDCDEENKMEKSHGGKVFRRHSYNAPSAHSDIKWDESDCDEEIEAEEPPGHSYLPPERPPPPVPPALGKQGSSVHRIHPKLPDYDDLAARFDALKYRKS</sequence>
<evidence type="ECO:0000313" key="1">
    <source>
        <dbReference type="EMBL" id="KAJ4714092.1"/>
    </source>
</evidence>
<proteinExistence type="predicted"/>
<gene>
    <name evidence="1" type="ORF">OWV82_012625</name>
</gene>
<accession>A0ACC1XT39</accession>
<comment type="caution">
    <text evidence="1">The sequence shown here is derived from an EMBL/GenBank/DDBJ whole genome shotgun (WGS) entry which is preliminary data.</text>
</comment>